<reference evidence="3" key="2">
    <citation type="submission" date="2015-01" db="EMBL/GenBank/DDBJ databases">
        <title>Evolutionary Origins and Diversification of the Mycorrhizal Mutualists.</title>
        <authorList>
            <consortium name="DOE Joint Genome Institute"/>
            <consortium name="Mycorrhizal Genomics Consortium"/>
            <person name="Kohler A."/>
            <person name="Kuo A."/>
            <person name="Nagy L.G."/>
            <person name="Floudas D."/>
            <person name="Copeland A."/>
            <person name="Barry K.W."/>
            <person name="Cichocki N."/>
            <person name="Veneault-Fourrey C."/>
            <person name="LaButti K."/>
            <person name="Lindquist E.A."/>
            <person name="Lipzen A."/>
            <person name="Lundell T."/>
            <person name="Morin E."/>
            <person name="Murat C."/>
            <person name="Riley R."/>
            <person name="Ohm R."/>
            <person name="Sun H."/>
            <person name="Tunlid A."/>
            <person name="Henrissat B."/>
            <person name="Grigoriev I.V."/>
            <person name="Hibbett D.S."/>
            <person name="Martin F."/>
        </authorList>
    </citation>
    <scope>NUCLEOTIDE SEQUENCE [LARGE SCALE GENOMIC DNA]</scope>
    <source>
        <strain evidence="3">Marx 270</strain>
    </source>
</reference>
<feature type="compositionally biased region" description="Basic and acidic residues" evidence="1">
    <location>
        <begin position="10"/>
        <end position="21"/>
    </location>
</feature>
<proteinExistence type="predicted"/>
<keyword evidence="3" id="KW-1185">Reference proteome</keyword>
<evidence type="ECO:0000313" key="2">
    <source>
        <dbReference type="EMBL" id="KIO01128.1"/>
    </source>
</evidence>
<dbReference type="HOGENOM" id="CLU_2868619_0_0_1"/>
<protein>
    <submittedName>
        <fullName evidence="2">Uncharacterized protein</fullName>
    </submittedName>
</protein>
<dbReference type="Proteomes" id="UP000054217">
    <property type="component" value="Unassembled WGS sequence"/>
</dbReference>
<dbReference type="EMBL" id="KN831991">
    <property type="protein sequence ID" value="KIO01128.1"/>
    <property type="molecule type" value="Genomic_DNA"/>
</dbReference>
<evidence type="ECO:0000313" key="3">
    <source>
        <dbReference type="Proteomes" id="UP000054217"/>
    </source>
</evidence>
<sequence length="64" mass="7114">MKRGSARQVDLQRRQAPKEPTTRTPKSGPLCICHRIQEKGQRGVARVDGQIPRANPKALILSRG</sequence>
<accession>A0A0C3IWB9</accession>
<feature type="region of interest" description="Disordered" evidence="1">
    <location>
        <begin position="1"/>
        <end position="29"/>
    </location>
</feature>
<dbReference type="InParanoid" id="A0A0C3IWB9"/>
<reference evidence="2 3" key="1">
    <citation type="submission" date="2014-04" db="EMBL/GenBank/DDBJ databases">
        <authorList>
            <consortium name="DOE Joint Genome Institute"/>
            <person name="Kuo A."/>
            <person name="Kohler A."/>
            <person name="Costa M.D."/>
            <person name="Nagy L.G."/>
            <person name="Floudas D."/>
            <person name="Copeland A."/>
            <person name="Barry K.W."/>
            <person name="Cichocki N."/>
            <person name="Veneault-Fourrey C."/>
            <person name="LaButti K."/>
            <person name="Lindquist E.A."/>
            <person name="Lipzen A."/>
            <person name="Lundell T."/>
            <person name="Morin E."/>
            <person name="Murat C."/>
            <person name="Sun H."/>
            <person name="Tunlid A."/>
            <person name="Henrissat B."/>
            <person name="Grigoriev I.V."/>
            <person name="Hibbett D.S."/>
            <person name="Martin F."/>
            <person name="Nordberg H.P."/>
            <person name="Cantor M.N."/>
            <person name="Hua S.X."/>
        </authorList>
    </citation>
    <scope>NUCLEOTIDE SEQUENCE [LARGE SCALE GENOMIC DNA]</scope>
    <source>
        <strain evidence="2 3">Marx 270</strain>
    </source>
</reference>
<gene>
    <name evidence="2" type="ORF">M404DRAFT_742877</name>
</gene>
<name>A0A0C3IWB9_PISTI</name>
<evidence type="ECO:0000256" key="1">
    <source>
        <dbReference type="SAM" id="MobiDB-lite"/>
    </source>
</evidence>
<dbReference type="AlphaFoldDB" id="A0A0C3IWB9"/>
<organism evidence="2 3">
    <name type="scientific">Pisolithus tinctorius Marx 270</name>
    <dbReference type="NCBI Taxonomy" id="870435"/>
    <lineage>
        <taxon>Eukaryota</taxon>
        <taxon>Fungi</taxon>
        <taxon>Dikarya</taxon>
        <taxon>Basidiomycota</taxon>
        <taxon>Agaricomycotina</taxon>
        <taxon>Agaricomycetes</taxon>
        <taxon>Agaricomycetidae</taxon>
        <taxon>Boletales</taxon>
        <taxon>Sclerodermatineae</taxon>
        <taxon>Pisolithaceae</taxon>
        <taxon>Pisolithus</taxon>
    </lineage>
</organism>